<dbReference type="SMART" id="SM00360">
    <property type="entry name" value="RRM"/>
    <property type="match status" value="2"/>
</dbReference>
<reference evidence="5 6" key="1">
    <citation type="journal article" date="2023" name="Life. Sci Alliance">
        <title>Evolutionary insights into 3D genome organization and epigenetic landscape of Vigna mungo.</title>
        <authorList>
            <person name="Junaid A."/>
            <person name="Singh B."/>
            <person name="Bhatia S."/>
        </authorList>
    </citation>
    <scope>NUCLEOTIDE SEQUENCE [LARGE SCALE GENOMIC DNA]</scope>
    <source>
        <strain evidence="5">Urdbean</strain>
    </source>
</reference>
<dbReference type="InterPro" id="IPR000504">
    <property type="entry name" value="RRM_dom"/>
</dbReference>
<dbReference type="PANTHER" id="PTHR23236">
    <property type="entry name" value="EUKARYOTIC TRANSLATION INITIATION FACTOR 4B/4H"/>
    <property type="match status" value="1"/>
</dbReference>
<sequence length="399" mass="44330">MKRRSPLSCSLTEEPSKKLFSDEDLSLHGYTPVPIPFNLDFCPYRPSAPAPLTPTERGFGLPPLPSLTSNLSVLVLVRKAIELNRTVHLGRRIRVGIAHERGEYSSNKSNWSKSILKSEIGQPTESSKSLQHHDKEIEGKPSGFLCESSRRLPTLEEQNCPSKTINVRNLSYRVERADMENFFQRCGKIVDVCLRMDHKGRFNGFGQVVFATAEAAMKAVDLNNTEWLRRHIRVDLAKGKGEHAHSRSNWSNLFQKCERDQSPIIYVRGFCSSLPIEKIKASLEEHFGSCGAIARISIPKHRESGDVKGFAHLEFNHFVCVNKALHLDQSELGGYRLRVEKAKPQRENQGIGGGRSGGCHKFGGRDGSDCSSKVGWGRSGGGGWHSLHISAEGTECNGS</sequence>
<dbReference type="Proteomes" id="UP001374535">
    <property type="component" value="Chromosome 1"/>
</dbReference>
<feature type="domain" description="RRM" evidence="4">
    <location>
        <begin position="163"/>
        <end position="239"/>
    </location>
</feature>
<name>A0AAQ3S9Q9_VIGMU</name>
<feature type="domain" description="RRM" evidence="4">
    <location>
        <begin position="263"/>
        <end position="344"/>
    </location>
</feature>
<dbReference type="PROSITE" id="PS50102">
    <property type="entry name" value="RRM"/>
    <property type="match status" value="2"/>
</dbReference>
<dbReference type="SUPFAM" id="SSF54928">
    <property type="entry name" value="RNA-binding domain, RBD"/>
    <property type="match status" value="2"/>
</dbReference>
<keyword evidence="1 2" id="KW-0694">RNA-binding</keyword>
<keyword evidence="6" id="KW-1185">Reference proteome</keyword>
<dbReference type="Pfam" id="PF00076">
    <property type="entry name" value="RRM_1"/>
    <property type="match status" value="2"/>
</dbReference>
<dbReference type="FunFam" id="3.30.70.330:FF:001006">
    <property type="entry name" value="Nucleolin 2"/>
    <property type="match status" value="1"/>
</dbReference>
<evidence type="ECO:0000259" key="4">
    <source>
        <dbReference type="PROSITE" id="PS50102"/>
    </source>
</evidence>
<feature type="region of interest" description="Disordered" evidence="3">
    <location>
        <begin position="122"/>
        <end position="145"/>
    </location>
</feature>
<dbReference type="GO" id="GO:0003723">
    <property type="term" value="F:RNA binding"/>
    <property type="evidence" value="ECO:0007669"/>
    <property type="project" value="UniProtKB-UniRule"/>
</dbReference>
<dbReference type="AlphaFoldDB" id="A0AAQ3S9Q9"/>
<dbReference type="PANTHER" id="PTHR23236:SF11">
    <property type="entry name" value="EUKARYOTIC TRANSLATION INITIATION FACTOR 4H"/>
    <property type="match status" value="1"/>
</dbReference>
<proteinExistence type="predicted"/>
<evidence type="ECO:0000313" key="6">
    <source>
        <dbReference type="Proteomes" id="UP001374535"/>
    </source>
</evidence>
<dbReference type="InterPro" id="IPR012677">
    <property type="entry name" value="Nucleotide-bd_a/b_plait_sf"/>
</dbReference>
<evidence type="ECO:0000313" key="5">
    <source>
        <dbReference type="EMBL" id="WVZ22682.1"/>
    </source>
</evidence>
<accession>A0AAQ3S9Q9</accession>
<dbReference type="Gene3D" id="3.30.70.330">
    <property type="match status" value="2"/>
</dbReference>
<protein>
    <recommendedName>
        <fullName evidence="4">RRM domain-containing protein</fullName>
    </recommendedName>
</protein>
<evidence type="ECO:0000256" key="2">
    <source>
        <dbReference type="PROSITE-ProRule" id="PRU00176"/>
    </source>
</evidence>
<gene>
    <name evidence="5" type="ORF">V8G54_001226</name>
</gene>
<dbReference type="EMBL" id="CP144700">
    <property type="protein sequence ID" value="WVZ22682.1"/>
    <property type="molecule type" value="Genomic_DNA"/>
</dbReference>
<dbReference type="InterPro" id="IPR035979">
    <property type="entry name" value="RBD_domain_sf"/>
</dbReference>
<evidence type="ECO:0000256" key="3">
    <source>
        <dbReference type="SAM" id="MobiDB-lite"/>
    </source>
</evidence>
<organism evidence="5 6">
    <name type="scientific">Vigna mungo</name>
    <name type="common">Black gram</name>
    <name type="synonym">Phaseolus mungo</name>
    <dbReference type="NCBI Taxonomy" id="3915"/>
    <lineage>
        <taxon>Eukaryota</taxon>
        <taxon>Viridiplantae</taxon>
        <taxon>Streptophyta</taxon>
        <taxon>Embryophyta</taxon>
        <taxon>Tracheophyta</taxon>
        <taxon>Spermatophyta</taxon>
        <taxon>Magnoliopsida</taxon>
        <taxon>eudicotyledons</taxon>
        <taxon>Gunneridae</taxon>
        <taxon>Pentapetalae</taxon>
        <taxon>rosids</taxon>
        <taxon>fabids</taxon>
        <taxon>Fabales</taxon>
        <taxon>Fabaceae</taxon>
        <taxon>Papilionoideae</taxon>
        <taxon>50 kb inversion clade</taxon>
        <taxon>NPAAA clade</taxon>
        <taxon>indigoferoid/millettioid clade</taxon>
        <taxon>Phaseoleae</taxon>
        <taxon>Vigna</taxon>
    </lineage>
</organism>
<evidence type="ECO:0000256" key="1">
    <source>
        <dbReference type="ARBA" id="ARBA00022884"/>
    </source>
</evidence>